<gene>
    <name evidence="1" type="ORF">TL08_01345</name>
</gene>
<sequence length="100" mass="10204">MSDTFEADPERIRAHSSKVLGLASRMDTANGAADETLDSNAFGIFGQFLAIGCVIQGAAVKGVLGVGAGSVHLGNTALEATASTYEGIEQISESLFQGGK</sequence>
<organism evidence="1 2">
    <name type="scientific">Actinoalloteichus hymeniacidonis</name>
    <dbReference type="NCBI Taxonomy" id="340345"/>
    <lineage>
        <taxon>Bacteria</taxon>
        <taxon>Bacillati</taxon>
        <taxon>Actinomycetota</taxon>
        <taxon>Actinomycetes</taxon>
        <taxon>Pseudonocardiales</taxon>
        <taxon>Pseudonocardiaceae</taxon>
        <taxon>Actinoalloteichus</taxon>
    </lineage>
</organism>
<proteinExistence type="predicted"/>
<dbReference type="KEGG" id="ahm:TL08_01345"/>
<dbReference type="EMBL" id="CP014859">
    <property type="protein sequence ID" value="AOS61110.1"/>
    <property type="molecule type" value="Genomic_DNA"/>
</dbReference>
<dbReference type="RefSeq" id="WP_069845963.1">
    <property type="nucleotide sequence ID" value="NZ_CP014859.1"/>
</dbReference>
<reference evidence="2" key="1">
    <citation type="submission" date="2016-03" db="EMBL/GenBank/DDBJ databases">
        <title>Complete genome sequence of the type strain Actinoalloteichus hymeniacidonis DSM 45092.</title>
        <authorList>
            <person name="Schaffert L."/>
            <person name="Albersmeier A."/>
            <person name="Winkler A."/>
            <person name="Kalinowski J."/>
            <person name="Zotchev S."/>
            <person name="Ruckert C."/>
        </authorList>
    </citation>
    <scope>NUCLEOTIDE SEQUENCE [LARGE SCALE GENOMIC DNA]</scope>
    <source>
        <strain evidence="2">HPA177(T) (DSM 45092(T))</strain>
    </source>
</reference>
<accession>A0AAC9MWB0</accession>
<name>A0AAC9MWB0_9PSEU</name>
<evidence type="ECO:0000313" key="2">
    <source>
        <dbReference type="Proteomes" id="UP000095210"/>
    </source>
</evidence>
<dbReference type="Proteomes" id="UP000095210">
    <property type="component" value="Chromosome"/>
</dbReference>
<keyword evidence="2" id="KW-1185">Reference proteome</keyword>
<dbReference type="AlphaFoldDB" id="A0AAC9MWB0"/>
<evidence type="ECO:0000313" key="1">
    <source>
        <dbReference type="EMBL" id="AOS61110.1"/>
    </source>
</evidence>
<protein>
    <submittedName>
        <fullName evidence="1">Uncharacterized protein</fullName>
    </submittedName>
</protein>